<feature type="region of interest" description="Disordered" evidence="1">
    <location>
        <begin position="1"/>
        <end position="25"/>
    </location>
</feature>
<evidence type="ECO:0000256" key="1">
    <source>
        <dbReference type="SAM" id="MobiDB-lite"/>
    </source>
</evidence>
<reference evidence="2 3" key="1">
    <citation type="journal article" date="2019" name="Int. J. Syst. Evol. Microbiol.">
        <title>The Global Catalogue of Microorganisms (GCM) 10K type strain sequencing project: providing services to taxonomists for standard genome sequencing and annotation.</title>
        <authorList>
            <consortium name="The Broad Institute Genomics Platform"/>
            <consortium name="The Broad Institute Genome Sequencing Center for Infectious Disease"/>
            <person name="Wu L."/>
            <person name="Ma J."/>
        </authorList>
    </citation>
    <scope>NUCLEOTIDE SEQUENCE [LARGE SCALE GENOMIC DNA]</scope>
    <source>
        <strain evidence="2 3">JCM 13850</strain>
    </source>
</reference>
<evidence type="ECO:0000313" key="3">
    <source>
        <dbReference type="Proteomes" id="UP001501020"/>
    </source>
</evidence>
<comment type="caution">
    <text evidence="2">The sequence shown here is derived from an EMBL/GenBank/DDBJ whole genome shotgun (WGS) entry which is preliminary data.</text>
</comment>
<keyword evidence="3" id="KW-1185">Reference proteome</keyword>
<dbReference type="Proteomes" id="UP001501020">
    <property type="component" value="Unassembled WGS sequence"/>
</dbReference>
<name>A0ABN3AFI6_9ACTN</name>
<gene>
    <name evidence="2" type="ORF">GCM10009727_84020</name>
</gene>
<dbReference type="EMBL" id="BAAAMR010000127">
    <property type="protein sequence ID" value="GAA2165385.1"/>
    <property type="molecule type" value="Genomic_DNA"/>
</dbReference>
<proteinExistence type="predicted"/>
<accession>A0ABN3AFI6</accession>
<organism evidence="2 3">
    <name type="scientific">Actinomadura napierensis</name>
    <dbReference type="NCBI Taxonomy" id="267854"/>
    <lineage>
        <taxon>Bacteria</taxon>
        <taxon>Bacillati</taxon>
        <taxon>Actinomycetota</taxon>
        <taxon>Actinomycetes</taxon>
        <taxon>Streptosporangiales</taxon>
        <taxon>Thermomonosporaceae</taxon>
        <taxon>Actinomadura</taxon>
    </lineage>
</organism>
<protein>
    <recommendedName>
        <fullName evidence="4">Twin-arginine translocation signal domain-containing protein</fullName>
    </recommendedName>
</protein>
<evidence type="ECO:0008006" key="4">
    <source>
        <dbReference type="Google" id="ProtNLM"/>
    </source>
</evidence>
<evidence type="ECO:0000313" key="2">
    <source>
        <dbReference type="EMBL" id="GAA2165385.1"/>
    </source>
</evidence>
<sequence>MAQSDKPAADPRPDAAKPGSPPRSTRRAFIRHTLGGLAIAVPAVRALAGSTSASAAAFPAAKCSKVYLTYRYHYCSTKLVHTCPTGWVRRCVARYDKYDSSTGAYCGEKFDDEGPCAIS</sequence>